<proteinExistence type="predicted"/>
<keyword evidence="2" id="KW-1185">Reference proteome</keyword>
<dbReference type="RefSeq" id="XP_031852036.1">
    <property type="nucleotide sequence ID" value="XM_031996145.1"/>
</dbReference>
<reference evidence="1 2" key="1">
    <citation type="submission" date="2019-09" db="EMBL/GenBank/DDBJ databases">
        <authorList>
            <person name="Brejova B."/>
        </authorList>
    </citation>
    <scope>NUCLEOTIDE SEQUENCE [LARGE SCALE GENOMIC DNA]</scope>
</reference>
<organism evidence="1 2">
    <name type="scientific">Magnusiomyces paraingens</name>
    <dbReference type="NCBI Taxonomy" id="2606893"/>
    <lineage>
        <taxon>Eukaryota</taxon>
        <taxon>Fungi</taxon>
        <taxon>Dikarya</taxon>
        <taxon>Ascomycota</taxon>
        <taxon>Saccharomycotina</taxon>
        <taxon>Dipodascomycetes</taxon>
        <taxon>Dipodascales</taxon>
        <taxon>Dipodascaceae</taxon>
        <taxon>Magnusiomyces</taxon>
    </lineage>
</organism>
<gene>
    <name evidence="1" type="ORF">SAPINGB_P001423</name>
</gene>
<dbReference type="EMBL" id="CABVLU010000001">
    <property type="protein sequence ID" value="VVT46859.1"/>
    <property type="molecule type" value="Genomic_DNA"/>
</dbReference>
<name>A0A5E8B664_9ASCO</name>
<dbReference type="AlphaFoldDB" id="A0A5E8B664"/>
<dbReference type="GeneID" id="43580245"/>
<dbReference type="Proteomes" id="UP000398389">
    <property type="component" value="Unassembled WGS sequence"/>
</dbReference>
<evidence type="ECO:0000313" key="1">
    <source>
        <dbReference type="EMBL" id="VVT46859.1"/>
    </source>
</evidence>
<protein>
    <submittedName>
        <fullName evidence="1">Uncharacterized protein</fullName>
    </submittedName>
</protein>
<evidence type="ECO:0000313" key="2">
    <source>
        <dbReference type="Proteomes" id="UP000398389"/>
    </source>
</evidence>
<sequence length="548" mass="63934">MRSFPTFMNHYVYRITKVVDHDCENNGALDSVYEIGDQFLEPLYDVGYVVDKFRSDHYVQLFNFFRTFYNMPFYEGIGLTDEEINQSQKTVDRVCSAMETYKNDFLTDRSSVKNCFLVGLLIYCEMGIESGVFIDAEMDKKLYVYPRYSNEPPVIPTVPTTTYTAAITEISLANHRTFHRVNVFPRSPPGNFMTIYLDQFEVPPSAKTIDDMIYINATPEIRHRLINAQNLETCRKITFGAEQTLLTKILTQDDIAAMNKSKFKGMFIAPLALRKNKRLLKPIVRLLVYPYWEKKWKRDLNLYLASGYTITDTPVILAFGVYGPENKENWVLFLKKLKNVFTFGIETDPTFSMVSFYITPVIEAINIVFPGCHHFPDFGIWSYIIPTLVGDEDTKQNILYYLNLLNEKSNRRTAVYIYREMMPYVLELERENPDMNHIWAVLKSLEILSPDFSNIPHEEVFNANDVNWLENLNGPPNMIRTLMEIYNLCLHHMKIGLKAMFPKKISNIYESTPQFRKLTCSRMEMYEIAEMFRKFGFQNGGIESFPLD</sequence>
<accession>A0A5E8B664</accession>